<feature type="compositionally biased region" description="Basic and acidic residues" evidence="1">
    <location>
        <begin position="718"/>
        <end position="728"/>
    </location>
</feature>
<proteinExistence type="predicted"/>
<dbReference type="Proteomes" id="UP000230973">
    <property type="component" value="Unassembled WGS sequence"/>
</dbReference>
<feature type="compositionally biased region" description="Basic and acidic residues" evidence="1">
    <location>
        <begin position="87"/>
        <end position="98"/>
    </location>
</feature>
<feature type="compositionally biased region" description="Basic and acidic residues" evidence="1">
    <location>
        <begin position="108"/>
        <end position="123"/>
    </location>
</feature>
<sequence length="741" mass="83954">MSIERRSQLPPIPQLDRPDPDRHENDDLTEINLPENMTVELSESDLEPADDDETITLTEADLDPEEDEESTSIRLTEADLDPEEDETGRPDTKTRPYELGELENAETLLRKSMSEDQNSDRTKVSPPPDDMTLTLDEGDMLNMAREDVERSDLLESAEIEVSPPEYEEEEIKIDMDPKEVERLDFGLQFDQALDEIRKFAQREYPTEKKKERSRRRKFNRLVRRLATSIELDPLGAQKTEGLLWHEERLQSFQKAEKGTPFMVLAEGRRLFAAVGLKLFERDPHGFAERFGYGHQMFTPRAERIKIVTRLVSRDSNGPTRSIENLIESKVLLPEEVTGILYGLKGRKKEELAAKVETSQEGDPLWETKKLLEKIRRYGELRENLTAAVQLEMPELALLDEEKSEQEEDLSGQINKIIPIGQGETAPLSARVKGRAGKSVFGVYKPDLHEPGNAHGDGTGGIHFRISQRKGDTAGSEVLVSLVGMLCGMRRTLPTTYTNGPAGPGTIQHMVQGEVLARSYDWLDGADVSAEYRDDLGDIAALDALTVGSDRHANNMIINHESRAVYPIDNGLNFVEHNVPIEEIADSIADMLGRTDLIGKPLEEMDDQDHLEIQDSYRSYAFYNDIISMPVALFEGKNIGSELYSRLVRLQEVLNKENGKVHRTLLETHKLFFGEKKGQRLFNCLKTRLDSLVDTKVFSKNSPAFDLLMGKSLRRKIERSMNRKAEKKLPQPPPLPKRTSDN</sequence>
<feature type="compositionally biased region" description="Acidic residues" evidence="1">
    <location>
        <begin position="42"/>
        <end position="70"/>
    </location>
</feature>
<reference evidence="3" key="1">
    <citation type="submission" date="2017-09" db="EMBL/GenBank/DDBJ databases">
        <title>Depth-based differentiation of microbial function through sediment-hosted aquifers and enrichment of novel symbionts in the deep terrestrial subsurface.</title>
        <authorList>
            <person name="Probst A.J."/>
            <person name="Ladd B."/>
            <person name="Jarett J.K."/>
            <person name="Geller-Mcgrath D.E."/>
            <person name="Sieber C.M.K."/>
            <person name="Emerson J.B."/>
            <person name="Anantharaman K."/>
            <person name="Thomas B.C."/>
            <person name="Malmstrom R."/>
            <person name="Stieglmeier M."/>
            <person name="Klingl A."/>
            <person name="Woyke T."/>
            <person name="Ryan C.M."/>
            <person name="Banfield J.F."/>
        </authorList>
    </citation>
    <scope>NUCLEOTIDE SEQUENCE [LARGE SCALE GENOMIC DNA]</scope>
</reference>
<organism evidence="2 3">
    <name type="scientific">Candidatus Uhrbacteria bacterium CG_4_10_14_0_8_um_filter_58_22</name>
    <dbReference type="NCBI Taxonomy" id="1975029"/>
    <lineage>
        <taxon>Bacteria</taxon>
        <taxon>Candidatus Uhriibacteriota</taxon>
    </lineage>
</organism>
<comment type="caution">
    <text evidence="2">The sequence shown here is derived from an EMBL/GenBank/DDBJ whole genome shotgun (WGS) entry which is preliminary data.</text>
</comment>
<evidence type="ECO:0000313" key="3">
    <source>
        <dbReference type="Proteomes" id="UP000230973"/>
    </source>
</evidence>
<protein>
    <recommendedName>
        <fullName evidence="4">PI3K/PI4K catalytic domain-containing protein</fullName>
    </recommendedName>
</protein>
<name>A0A2M7Q8P8_9BACT</name>
<evidence type="ECO:0000256" key="1">
    <source>
        <dbReference type="SAM" id="MobiDB-lite"/>
    </source>
</evidence>
<feature type="region of interest" description="Disordered" evidence="1">
    <location>
        <begin position="718"/>
        <end position="741"/>
    </location>
</feature>
<feature type="region of interest" description="Disordered" evidence="1">
    <location>
        <begin position="1"/>
        <end position="135"/>
    </location>
</feature>
<dbReference type="EMBL" id="PFLC01000064">
    <property type="protein sequence ID" value="PIY61713.1"/>
    <property type="molecule type" value="Genomic_DNA"/>
</dbReference>
<evidence type="ECO:0008006" key="4">
    <source>
        <dbReference type="Google" id="ProtNLM"/>
    </source>
</evidence>
<dbReference type="AlphaFoldDB" id="A0A2M7Q8P8"/>
<evidence type="ECO:0000313" key="2">
    <source>
        <dbReference type="EMBL" id="PIY61713.1"/>
    </source>
</evidence>
<gene>
    <name evidence="2" type="ORF">COY93_04885</name>
</gene>
<accession>A0A2M7Q8P8</accession>
<feature type="compositionally biased region" description="Basic and acidic residues" evidence="1">
    <location>
        <begin position="16"/>
        <end position="26"/>
    </location>
</feature>